<dbReference type="Pfam" id="PF05742">
    <property type="entry name" value="TANGO2"/>
    <property type="match status" value="1"/>
</dbReference>
<comment type="caution">
    <text evidence="1">The sequence shown here is derived from an EMBL/GenBank/DDBJ whole genome shotgun (WGS) entry which is preliminary data.</text>
</comment>
<accession>A0A916N8P6</accession>
<protein>
    <submittedName>
        <fullName evidence="1">D71</fullName>
    </submittedName>
</protein>
<evidence type="ECO:0000313" key="2">
    <source>
        <dbReference type="Proteomes" id="UP000742786"/>
    </source>
</evidence>
<dbReference type="AlphaFoldDB" id="A0A916N8P6"/>
<organism evidence="1 2">
    <name type="scientific">Georgfuchsia toluolica</name>
    <dbReference type="NCBI Taxonomy" id="424218"/>
    <lineage>
        <taxon>Bacteria</taxon>
        <taxon>Pseudomonadati</taxon>
        <taxon>Pseudomonadota</taxon>
        <taxon>Betaproteobacteria</taxon>
        <taxon>Nitrosomonadales</taxon>
        <taxon>Sterolibacteriaceae</taxon>
        <taxon>Georgfuchsia</taxon>
    </lineage>
</organism>
<gene>
    <name evidence="1" type="ORF">GTOL_10730</name>
</gene>
<evidence type="ECO:0000313" key="1">
    <source>
        <dbReference type="EMBL" id="CAG4882848.1"/>
    </source>
</evidence>
<keyword evidence="2" id="KW-1185">Reference proteome</keyword>
<dbReference type="EMBL" id="CAJQUM010000001">
    <property type="protein sequence ID" value="CAG4882848.1"/>
    <property type="molecule type" value="Genomic_DNA"/>
</dbReference>
<dbReference type="RefSeq" id="WP_220634878.1">
    <property type="nucleotide sequence ID" value="NZ_CAJQUM010000001.1"/>
</dbReference>
<dbReference type="InterPro" id="IPR008551">
    <property type="entry name" value="TANGO2"/>
</dbReference>
<reference evidence="1" key="1">
    <citation type="submission" date="2021-04" db="EMBL/GenBank/DDBJ databases">
        <authorList>
            <person name="Hornung B."/>
        </authorList>
    </citation>
    <scope>NUCLEOTIDE SEQUENCE</scope>
    <source>
        <strain evidence="1">G5G6</strain>
    </source>
</reference>
<dbReference type="PANTHER" id="PTHR17985">
    <property type="entry name" value="SER/THR-RICH PROTEIN T10 IN DGCR REGION"/>
    <property type="match status" value="1"/>
</dbReference>
<dbReference type="PANTHER" id="PTHR17985:SF8">
    <property type="entry name" value="TRANSPORT AND GOLGI ORGANIZATION PROTEIN 2 HOMOLOG"/>
    <property type="match status" value="1"/>
</dbReference>
<dbReference type="Proteomes" id="UP000742786">
    <property type="component" value="Unassembled WGS sequence"/>
</dbReference>
<name>A0A916N8P6_9PROT</name>
<proteinExistence type="predicted"/>
<sequence>MCLILAAWQAHPQYPLVIAANRDEFFARPTRSAFFWPEAPNLLAGRDLSAGGTWLGITRGGRFAALTNFRDPTQVKQLATSRGSLVTAFLQGTAKALDYLADVKLIGDRYNGFNLLVCDGDTLACYNNIENQARNLNAGVHGLSNHVINTPWPKVTTATHALEKSLHDLPDTDGLFHFLRDTAIADDIDLPDTGVPLEWERRLSAIFVRATADSAYGTRSSTVLVVGQNNEVFFDEQEWNADAAQSHRQRFRFTLDQPDHGRPTR</sequence>